<dbReference type="Gene3D" id="3.40.190.10">
    <property type="entry name" value="Periplasmic binding protein-like II"/>
    <property type="match status" value="2"/>
</dbReference>
<proteinExistence type="predicted"/>
<dbReference type="RefSeq" id="WP_338363691.1">
    <property type="nucleotide sequence ID" value="NZ_CAWVOK010000011.1"/>
</dbReference>
<comment type="caution">
    <text evidence="4">The sequence shown here is derived from an EMBL/GenBank/DDBJ whole genome shotgun (WGS) entry which is preliminary data.</text>
</comment>
<gene>
    <name evidence="4" type="ORF">CAXC1_10013</name>
</gene>
<organism evidence="4 5">
    <name type="scientific">Candidatus Xenohaliotis californiensis</name>
    <dbReference type="NCBI Taxonomy" id="84677"/>
    <lineage>
        <taxon>Bacteria</taxon>
        <taxon>Pseudomonadati</taxon>
        <taxon>Pseudomonadota</taxon>
        <taxon>Alphaproteobacteria</taxon>
        <taxon>Rickettsiales</taxon>
        <taxon>Anaplasmataceae</taxon>
        <taxon>Candidatus Xenohaliotis</taxon>
    </lineage>
</organism>
<evidence type="ECO:0000313" key="4">
    <source>
        <dbReference type="EMBL" id="CAK8162598.1"/>
    </source>
</evidence>
<dbReference type="Proteomes" id="UP001314181">
    <property type="component" value="Unassembled WGS sequence"/>
</dbReference>
<name>A0ABM9N7J7_9RICK</name>
<keyword evidence="1 2" id="KW-0732">Signal</keyword>
<evidence type="ECO:0000256" key="2">
    <source>
        <dbReference type="SAM" id="SignalP"/>
    </source>
</evidence>
<accession>A0ABM9N7J7</accession>
<dbReference type="PANTHER" id="PTHR30570:SF1">
    <property type="entry name" value="PHOSPHATE-BINDING PROTEIN PSTS"/>
    <property type="match status" value="1"/>
</dbReference>
<dbReference type="Pfam" id="PF12849">
    <property type="entry name" value="PBP_like_2"/>
    <property type="match status" value="1"/>
</dbReference>
<sequence length="322" mass="35954">MNYISLLLALFLLPLTTFAEPDKPINIISSTTVFPLTTVFSEYFGQLTRFRSPVVESYATGHGFNLFCSKGNNPEYDMIVVPREMRSAEIVRCAQNGIGNIDSFVLGIDAIVLVRNKSATPLNLSYTHIYKALVSHGIKDSILVKNPYNRWSQIDSSLPDIDIQIYGPTAGSGTRQALIDFIIKPSCMGDAEFRNFYTDYVEADKKCSLIRTDGRFIEYDDSVGIALQKIKNESSVLAIMGYNTFMNNDNYLQAVSIESVAPNAESIQKGSYTALRFVFVYYRKDLLSKTMGLKELVKELQSDNAINDGGYLKKNGLVKANK</sequence>
<feature type="signal peptide" evidence="2">
    <location>
        <begin position="1"/>
        <end position="19"/>
    </location>
</feature>
<feature type="domain" description="PBP" evidence="3">
    <location>
        <begin position="25"/>
        <end position="302"/>
    </location>
</feature>
<dbReference type="InterPro" id="IPR024370">
    <property type="entry name" value="PBP_domain"/>
</dbReference>
<evidence type="ECO:0000259" key="3">
    <source>
        <dbReference type="Pfam" id="PF12849"/>
    </source>
</evidence>
<dbReference type="InterPro" id="IPR050811">
    <property type="entry name" value="Phosphate_ABC_transporter"/>
</dbReference>
<dbReference type="PANTHER" id="PTHR30570">
    <property type="entry name" value="PERIPLASMIC PHOSPHATE BINDING COMPONENT OF PHOSPHATE ABC TRANSPORTER"/>
    <property type="match status" value="1"/>
</dbReference>
<protein>
    <submittedName>
        <fullName evidence="4">Phosphate transport system substrate-binding protein</fullName>
    </submittedName>
</protein>
<evidence type="ECO:0000256" key="1">
    <source>
        <dbReference type="ARBA" id="ARBA00022729"/>
    </source>
</evidence>
<keyword evidence="5" id="KW-1185">Reference proteome</keyword>
<dbReference type="SUPFAM" id="SSF53850">
    <property type="entry name" value="Periplasmic binding protein-like II"/>
    <property type="match status" value="1"/>
</dbReference>
<reference evidence="4 5" key="1">
    <citation type="submission" date="2024-01" db="EMBL/GenBank/DDBJ databases">
        <authorList>
            <person name="Kunselman E."/>
        </authorList>
    </citation>
    <scope>NUCLEOTIDE SEQUENCE [LARGE SCALE GENOMIC DNA]</scope>
    <source>
        <strain evidence="4">2 abalone samples</strain>
    </source>
</reference>
<evidence type="ECO:0000313" key="5">
    <source>
        <dbReference type="Proteomes" id="UP001314181"/>
    </source>
</evidence>
<feature type="chain" id="PRO_5047162428" evidence="2">
    <location>
        <begin position="20"/>
        <end position="322"/>
    </location>
</feature>
<dbReference type="EMBL" id="CAWVOK010000011">
    <property type="protein sequence ID" value="CAK8162598.1"/>
    <property type="molecule type" value="Genomic_DNA"/>
</dbReference>